<proteinExistence type="predicted"/>
<gene>
    <name evidence="2" type="ORF">L1049_024266</name>
</gene>
<evidence type="ECO:0000313" key="2">
    <source>
        <dbReference type="EMBL" id="KAK9285081.1"/>
    </source>
</evidence>
<feature type="region of interest" description="Disordered" evidence="1">
    <location>
        <begin position="82"/>
        <end position="110"/>
    </location>
</feature>
<dbReference type="EMBL" id="JBBPBK010000005">
    <property type="protein sequence ID" value="KAK9285081.1"/>
    <property type="molecule type" value="Genomic_DNA"/>
</dbReference>
<feature type="region of interest" description="Disordered" evidence="1">
    <location>
        <begin position="1"/>
        <end position="60"/>
    </location>
</feature>
<accession>A0AAP0RUN5</accession>
<comment type="caution">
    <text evidence="2">The sequence shown here is derived from an EMBL/GenBank/DDBJ whole genome shotgun (WGS) entry which is preliminary data.</text>
</comment>
<dbReference type="AlphaFoldDB" id="A0AAP0RUN5"/>
<dbReference type="PANTHER" id="PTHR47074:SF11">
    <property type="entry name" value="REVERSE TRANSCRIPTASE-LIKE PROTEIN"/>
    <property type="match status" value="1"/>
</dbReference>
<evidence type="ECO:0008006" key="4">
    <source>
        <dbReference type="Google" id="ProtNLM"/>
    </source>
</evidence>
<feature type="compositionally biased region" description="Basic and acidic residues" evidence="1">
    <location>
        <begin position="95"/>
        <end position="104"/>
    </location>
</feature>
<evidence type="ECO:0000256" key="1">
    <source>
        <dbReference type="SAM" id="MobiDB-lite"/>
    </source>
</evidence>
<dbReference type="InterPro" id="IPR052929">
    <property type="entry name" value="RNase_H-like_EbsB-rel"/>
</dbReference>
<feature type="compositionally biased region" description="Polar residues" evidence="1">
    <location>
        <begin position="83"/>
        <end position="93"/>
    </location>
</feature>
<sequence>MSHFDQNQPPVSYPPPATTYPSATYAAPPPAGYPVKDDHGYPQNAPLSVETKSRGDGFWKGWKREPNEVFLKAAADEGEYEQALTQGNTTGETANADRDIDQRPPKRQPPPALLFELNFDGAWIESDGIGGAEMGIKGLLVEGDAKGVIECMTRRKEMVEEIAIICGDTQLLANKAKVEVFCYTSRKHNCADDAMAKHALRVDDFEVWLEDPPV</sequence>
<name>A0AAP0RUN5_LIQFO</name>
<keyword evidence="3" id="KW-1185">Reference proteome</keyword>
<dbReference type="PANTHER" id="PTHR47074">
    <property type="entry name" value="BNAC02G40300D PROTEIN"/>
    <property type="match status" value="1"/>
</dbReference>
<protein>
    <recommendedName>
        <fullName evidence="4">RNase H type-1 domain-containing protein</fullName>
    </recommendedName>
</protein>
<organism evidence="2 3">
    <name type="scientific">Liquidambar formosana</name>
    <name type="common">Formosan gum</name>
    <dbReference type="NCBI Taxonomy" id="63359"/>
    <lineage>
        <taxon>Eukaryota</taxon>
        <taxon>Viridiplantae</taxon>
        <taxon>Streptophyta</taxon>
        <taxon>Embryophyta</taxon>
        <taxon>Tracheophyta</taxon>
        <taxon>Spermatophyta</taxon>
        <taxon>Magnoliopsida</taxon>
        <taxon>eudicotyledons</taxon>
        <taxon>Gunneridae</taxon>
        <taxon>Pentapetalae</taxon>
        <taxon>Saxifragales</taxon>
        <taxon>Altingiaceae</taxon>
        <taxon>Liquidambar</taxon>
    </lineage>
</organism>
<dbReference type="Proteomes" id="UP001415857">
    <property type="component" value="Unassembled WGS sequence"/>
</dbReference>
<evidence type="ECO:0000313" key="3">
    <source>
        <dbReference type="Proteomes" id="UP001415857"/>
    </source>
</evidence>
<reference evidence="2 3" key="1">
    <citation type="journal article" date="2024" name="Plant J.">
        <title>Genome sequences and population genomics reveal climatic adaptation and genomic divergence between two closely related sweetgum species.</title>
        <authorList>
            <person name="Xu W.Q."/>
            <person name="Ren C.Q."/>
            <person name="Zhang X.Y."/>
            <person name="Comes H.P."/>
            <person name="Liu X.H."/>
            <person name="Li Y.G."/>
            <person name="Kettle C.J."/>
            <person name="Jalonen R."/>
            <person name="Gaisberger H."/>
            <person name="Ma Y.Z."/>
            <person name="Qiu Y.X."/>
        </authorList>
    </citation>
    <scope>NUCLEOTIDE SEQUENCE [LARGE SCALE GENOMIC DNA]</scope>
    <source>
        <strain evidence="2">Hangzhou</strain>
    </source>
</reference>
<feature type="compositionally biased region" description="Basic and acidic residues" evidence="1">
    <location>
        <begin position="51"/>
        <end position="60"/>
    </location>
</feature>